<feature type="compositionally biased region" description="Basic and acidic residues" evidence="1">
    <location>
        <begin position="151"/>
        <end position="160"/>
    </location>
</feature>
<dbReference type="InterPro" id="IPR025498">
    <property type="entry name" value="DUF4389"/>
</dbReference>
<proteinExistence type="predicted"/>
<gene>
    <name evidence="3" type="ORF">ACFO0B_06125</name>
</gene>
<dbReference type="RefSeq" id="WP_378611311.1">
    <property type="nucleotide sequence ID" value="NZ_JBHSAX010000005.1"/>
</dbReference>
<evidence type="ECO:0000313" key="4">
    <source>
        <dbReference type="Proteomes" id="UP001595696"/>
    </source>
</evidence>
<comment type="caution">
    <text evidence="3">The sequence shown here is derived from an EMBL/GenBank/DDBJ whole genome shotgun (WGS) entry which is preliminary data.</text>
</comment>
<reference evidence="4" key="1">
    <citation type="journal article" date="2019" name="Int. J. Syst. Evol. Microbiol.">
        <title>The Global Catalogue of Microorganisms (GCM) 10K type strain sequencing project: providing services to taxonomists for standard genome sequencing and annotation.</title>
        <authorList>
            <consortium name="The Broad Institute Genomics Platform"/>
            <consortium name="The Broad Institute Genome Sequencing Center for Infectious Disease"/>
            <person name="Wu L."/>
            <person name="Ma J."/>
        </authorList>
    </citation>
    <scope>NUCLEOTIDE SEQUENCE [LARGE SCALE GENOMIC DNA]</scope>
    <source>
        <strain evidence="4">CGMCC 4.7330</strain>
    </source>
</reference>
<evidence type="ECO:0000313" key="3">
    <source>
        <dbReference type="EMBL" id="MFC3961562.1"/>
    </source>
</evidence>
<accession>A0ABV8DPJ0</accession>
<evidence type="ECO:0000256" key="1">
    <source>
        <dbReference type="SAM" id="MobiDB-lite"/>
    </source>
</evidence>
<evidence type="ECO:0000256" key="2">
    <source>
        <dbReference type="SAM" id="Phobius"/>
    </source>
</evidence>
<keyword evidence="2" id="KW-0472">Membrane</keyword>
<dbReference type="Proteomes" id="UP001595696">
    <property type="component" value="Unassembled WGS sequence"/>
</dbReference>
<feature type="region of interest" description="Disordered" evidence="1">
    <location>
        <begin position="151"/>
        <end position="172"/>
    </location>
</feature>
<feature type="transmembrane region" description="Helical" evidence="2">
    <location>
        <begin position="34"/>
        <end position="60"/>
    </location>
</feature>
<keyword evidence="4" id="KW-1185">Reference proteome</keyword>
<keyword evidence="2" id="KW-1133">Transmembrane helix</keyword>
<keyword evidence="2" id="KW-0812">Transmembrane</keyword>
<name>A0ABV8DPJ0_9NOCA</name>
<dbReference type="Pfam" id="PF14333">
    <property type="entry name" value="DUF4389"/>
    <property type="match status" value="1"/>
</dbReference>
<protein>
    <submittedName>
        <fullName evidence="3">DUF4389 domain-containing protein</fullName>
    </submittedName>
</protein>
<sequence length="172" mass="20232">MNSTEKTPYPVRLRGELDEPLSRWLWLVKWLLAIPHYVVLFFLWIAFVVLTVVAGFAILFTGRYPRALFDFDVGVIRWNWRVQFYTYAVLGTDRYPPFTLARTDYPADFDVDYPERPRGLFDFLLGIARWMYRVLAYVALMRDEYPPFRLEQGPREKTARAPEAAPVTEPAS</sequence>
<organism evidence="3 4">
    <name type="scientific">Nocardia jiangsuensis</name>
    <dbReference type="NCBI Taxonomy" id="1691563"/>
    <lineage>
        <taxon>Bacteria</taxon>
        <taxon>Bacillati</taxon>
        <taxon>Actinomycetota</taxon>
        <taxon>Actinomycetes</taxon>
        <taxon>Mycobacteriales</taxon>
        <taxon>Nocardiaceae</taxon>
        <taxon>Nocardia</taxon>
    </lineage>
</organism>
<dbReference type="EMBL" id="JBHSAX010000005">
    <property type="protein sequence ID" value="MFC3961562.1"/>
    <property type="molecule type" value="Genomic_DNA"/>
</dbReference>